<organism evidence="2 3">
    <name type="scientific">Photobacterium lutimaris</name>
    <dbReference type="NCBI Taxonomy" id="388278"/>
    <lineage>
        <taxon>Bacteria</taxon>
        <taxon>Pseudomonadati</taxon>
        <taxon>Pseudomonadota</taxon>
        <taxon>Gammaproteobacteria</taxon>
        <taxon>Vibrionales</taxon>
        <taxon>Vibrionaceae</taxon>
        <taxon>Photobacterium</taxon>
    </lineage>
</organism>
<dbReference type="Pfam" id="PF01882">
    <property type="entry name" value="DUF58"/>
    <property type="match status" value="1"/>
</dbReference>
<evidence type="ECO:0000259" key="1">
    <source>
        <dbReference type="Pfam" id="PF01882"/>
    </source>
</evidence>
<reference evidence="2 3" key="1">
    <citation type="submission" date="2018-03" db="EMBL/GenBank/DDBJ databases">
        <title>Whole genome sequencing of Histamine producing bacteria.</title>
        <authorList>
            <person name="Butler K."/>
        </authorList>
    </citation>
    <scope>NUCLEOTIDE SEQUENCE [LARGE SCALE GENOMIC DNA]</scope>
    <source>
        <strain evidence="2 3">JCM 13586</strain>
    </source>
</reference>
<dbReference type="InterPro" id="IPR002881">
    <property type="entry name" value="DUF58"/>
</dbReference>
<protein>
    <submittedName>
        <fullName evidence="2">DUF58 domain-containing protein</fullName>
    </submittedName>
</protein>
<dbReference type="OrthoDB" id="9776116at2"/>
<dbReference type="PANTHER" id="PTHR33608:SF12">
    <property type="entry name" value="DUF58 DOMAIN-CONTAINING PROTEIN"/>
    <property type="match status" value="1"/>
</dbReference>
<dbReference type="PANTHER" id="PTHR33608">
    <property type="entry name" value="BLL2464 PROTEIN"/>
    <property type="match status" value="1"/>
</dbReference>
<evidence type="ECO:0000313" key="3">
    <source>
        <dbReference type="Proteomes" id="UP000241222"/>
    </source>
</evidence>
<dbReference type="AlphaFoldDB" id="A0A2T3J146"/>
<sequence>MAKPNIAPHSTGLDARIYCDYSRLVRLQSQIGVFSLLPHLKAGSVLSGRHNSLFRGRGLNFEELRHYQLGDDIRNLDWKVTLRTGKPHVRSYTEEKDRNVIICVDQRSQMFFSSTAVMKSVIAAEIAAMCGWRVLKDGDRVGLVIASAEKIYHSKSQRSQHAFMSQLKLLAHANQQLNVETVNSDRVSFSLWLDQIQRMKLSQSTIVFITDWRDCEERHLDQLKQLQIHNDILAVHINDPLEQTIPRELAKSNWVVGDGQFQLSLDTTEKVDQASASMAKRSLLTRQSLTRLMALKSLPFIELDTTGAHIAQFQRLVGRSLP</sequence>
<feature type="domain" description="DUF58" evidence="1">
    <location>
        <begin position="63"/>
        <end position="247"/>
    </location>
</feature>
<dbReference type="Proteomes" id="UP000241222">
    <property type="component" value="Unassembled WGS sequence"/>
</dbReference>
<accession>A0A2T3J146</accession>
<evidence type="ECO:0000313" key="2">
    <source>
        <dbReference type="EMBL" id="PSU34783.1"/>
    </source>
</evidence>
<dbReference type="SUPFAM" id="SSF53300">
    <property type="entry name" value="vWA-like"/>
    <property type="match status" value="1"/>
</dbReference>
<gene>
    <name evidence="2" type="ORF">C9I99_06725</name>
</gene>
<name>A0A2T3J146_9GAMM</name>
<proteinExistence type="predicted"/>
<dbReference type="InterPro" id="IPR036465">
    <property type="entry name" value="vWFA_dom_sf"/>
</dbReference>
<dbReference type="EMBL" id="PYMH01000002">
    <property type="protein sequence ID" value="PSU34783.1"/>
    <property type="molecule type" value="Genomic_DNA"/>
</dbReference>
<dbReference type="RefSeq" id="WP_107348108.1">
    <property type="nucleotide sequence ID" value="NZ_PYMH01000002.1"/>
</dbReference>
<keyword evidence="3" id="KW-1185">Reference proteome</keyword>
<comment type="caution">
    <text evidence="2">The sequence shown here is derived from an EMBL/GenBank/DDBJ whole genome shotgun (WGS) entry which is preliminary data.</text>
</comment>